<accession>A0A226ECW9</accession>
<dbReference type="AlphaFoldDB" id="A0A226ECW9"/>
<dbReference type="Gene3D" id="3.80.10.10">
    <property type="entry name" value="Ribonuclease Inhibitor"/>
    <property type="match status" value="1"/>
</dbReference>
<comment type="caution">
    <text evidence="1">The sequence shown here is derived from an EMBL/GenBank/DDBJ whole genome shotgun (WGS) entry which is preliminary data.</text>
</comment>
<dbReference type="InterPro" id="IPR032675">
    <property type="entry name" value="LRR_dom_sf"/>
</dbReference>
<protein>
    <recommendedName>
        <fullName evidence="3">F-box domain-containing protein</fullName>
    </recommendedName>
</protein>
<proteinExistence type="predicted"/>
<dbReference type="InterPro" id="IPR036047">
    <property type="entry name" value="F-box-like_dom_sf"/>
</dbReference>
<dbReference type="CDD" id="cd09917">
    <property type="entry name" value="F-box_SF"/>
    <property type="match status" value="1"/>
</dbReference>
<reference evidence="1 2" key="1">
    <citation type="submission" date="2015-12" db="EMBL/GenBank/DDBJ databases">
        <title>The genome of Folsomia candida.</title>
        <authorList>
            <person name="Faddeeva A."/>
            <person name="Derks M.F."/>
            <person name="Anvar Y."/>
            <person name="Smit S."/>
            <person name="Van Straalen N."/>
            <person name="Roelofs D."/>
        </authorList>
    </citation>
    <scope>NUCLEOTIDE SEQUENCE [LARGE SCALE GENOMIC DNA]</scope>
    <source>
        <strain evidence="1 2">VU population</strain>
        <tissue evidence="1">Whole body</tissue>
    </source>
</reference>
<gene>
    <name evidence="1" type="ORF">Fcan01_11131</name>
</gene>
<evidence type="ECO:0000313" key="1">
    <source>
        <dbReference type="EMBL" id="OXA54611.1"/>
    </source>
</evidence>
<dbReference type="Proteomes" id="UP000198287">
    <property type="component" value="Unassembled WGS sequence"/>
</dbReference>
<dbReference type="SUPFAM" id="SSF81383">
    <property type="entry name" value="F-box domain"/>
    <property type="match status" value="1"/>
</dbReference>
<dbReference type="EMBL" id="LNIX01000005">
    <property type="protein sequence ID" value="OXA54611.1"/>
    <property type="molecule type" value="Genomic_DNA"/>
</dbReference>
<sequence>MPRTISLFLTLSARIHICSLFWFWEEHLLHKCLTKNIELIVKYEINILNKLQVLIILVTAFLEIMMMEEAAQGGDPMYDSDDETADVQSGLILIPDVISHVCKFLGISDIKKCRLICKSWNDGATTVLKVRSIIAIQLHAENYTEGDPFKGEEEDKLKFGPVNLHIKISYKYSPEEYTIPRIDPKIYDAVGKLKYFFVQFITEHELQWQKDFCRKIVLKSAPILEKLKFQWDTYHDFPALRPLVFPKLKELVIFYGRLARFKSSERMGHSITEAFPALEHLEIDTRNLYELSKIEMLPRFPLSLSSLKLSGNLGAEGLESLLKIPGALKRLVFGPISLVTMVQTAHELPPILHRFLQKHSLTLETLEIVLSWEYDDPSDEILKFVRVMFAELEFETGIGSGVFGGIDYKVCLPALENLHVSTNSNDFCYLAALLPSEGRRDVVVESVKKVEIKVLGWLEEPNDFEVGRAALCTRLAEIFPNARDSNSEVDAADLTPPRRRTPVVFWAPPPPKNLISYSFNIGTPRRAAPPKIPRKFVGVDL</sequence>
<evidence type="ECO:0000313" key="2">
    <source>
        <dbReference type="Proteomes" id="UP000198287"/>
    </source>
</evidence>
<organism evidence="1 2">
    <name type="scientific">Folsomia candida</name>
    <name type="common">Springtail</name>
    <dbReference type="NCBI Taxonomy" id="158441"/>
    <lineage>
        <taxon>Eukaryota</taxon>
        <taxon>Metazoa</taxon>
        <taxon>Ecdysozoa</taxon>
        <taxon>Arthropoda</taxon>
        <taxon>Hexapoda</taxon>
        <taxon>Collembola</taxon>
        <taxon>Entomobryomorpha</taxon>
        <taxon>Isotomoidea</taxon>
        <taxon>Isotomidae</taxon>
        <taxon>Proisotominae</taxon>
        <taxon>Folsomia</taxon>
    </lineage>
</organism>
<evidence type="ECO:0008006" key="3">
    <source>
        <dbReference type="Google" id="ProtNLM"/>
    </source>
</evidence>
<keyword evidence="2" id="KW-1185">Reference proteome</keyword>
<name>A0A226ECW9_FOLCA</name>